<evidence type="ECO:0000256" key="7">
    <source>
        <dbReference type="ARBA" id="ARBA00023306"/>
    </source>
</evidence>
<feature type="compositionally biased region" description="Polar residues" evidence="8">
    <location>
        <begin position="902"/>
        <end position="932"/>
    </location>
</feature>
<dbReference type="InterPro" id="IPR013783">
    <property type="entry name" value="Ig-like_fold"/>
</dbReference>
<dbReference type="PANTHER" id="PTHR46003">
    <property type="entry name" value="HOST CELL FACTOR"/>
    <property type="match status" value="1"/>
</dbReference>
<dbReference type="GO" id="GO:0006338">
    <property type="term" value="P:chromatin remodeling"/>
    <property type="evidence" value="ECO:0007669"/>
    <property type="project" value="TreeGrafter"/>
</dbReference>
<accession>A0AAW0X489</accession>
<dbReference type="InterPro" id="IPR003961">
    <property type="entry name" value="FN3_dom"/>
</dbReference>
<feature type="region of interest" description="Disordered" evidence="8">
    <location>
        <begin position="839"/>
        <end position="874"/>
    </location>
</feature>
<evidence type="ECO:0000256" key="4">
    <source>
        <dbReference type="ARBA" id="ARBA00022737"/>
    </source>
</evidence>
<name>A0AAW0X489_CHEQU</name>
<evidence type="ECO:0000259" key="9">
    <source>
        <dbReference type="Pfam" id="PF13854"/>
    </source>
</evidence>
<feature type="compositionally biased region" description="Polar residues" evidence="8">
    <location>
        <begin position="985"/>
        <end position="996"/>
    </location>
</feature>
<keyword evidence="11" id="KW-1185">Reference proteome</keyword>
<dbReference type="InterPro" id="IPR043536">
    <property type="entry name" value="HCF1/2"/>
</dbReference>
<keyword evidence="6" id="KW-0539">Nucleus</keyword>
<reference evidence="10 11" key="1">
    <citation type="journal article" date="2024" name="BMC Genomics">
        <title>Genome assembly of redclaw crayfish (Cherax quadricarinatus) provides insights into its immune adaptation and hypoxia tolerance.</title>
        <authorList>
            <person name="Liu Z."/>
            <person name="Zheng J."/>
            <person name="Li H."/>
            <person name="Fang K."/>
            <person name="Wang S."/>
            <person name="He J."/>
            <person name="Zhou D."/>
            <person name="Weng S."/>
            <person name="Chi M."/>
            <person name="Gu Z."/>
            <person name="He J."/>
            <person name="Li F."/>
            <person name="Wang M."/>
        </authorList>
    </citation>
    <scope>NUCLEOTIDE SEQUENCE [LARGE SCALE GENOMIC DNA]</scope>
    <source>
        <strain evidence="10">ZL_2023a</strain>
    </source>
</reference>
<dbReference type="Proteomes" id="UP001445076">
    <property type="component" value="Unassembled WGS sequence"/>
</dbReference>
<dbReference type="FunFam" id="2.120.10.80:FF:000008">
    <property type="entry name" value="host cell factor 1 isoform X1"/>
    <property type="match status" value="1"/>
</dbReference>
<dbReference type="InterPro" id="IPR036116">
    <property type="entry name" value="FN3_sf"/>
</dbReference>
<keyword evidence="5" id="KW-0068">Autocatalytic cleavage</keyword>
<feature type="compositionally biased region" description="Polar residues" evidence="8">
    <location>
        <begin position="939"/>
        <end position="953"/>
    </location>
</feature>
<dbReference type="GO" id="GO:0003713">
    <property type="term" value="F:transcription coactivator activity"/>
    <property type="evidence" value="ECO:0007669"/>
    <property type="project" value="TreeGrafter"/>
</dbReference>
<evidence type="ECO:0000256" key="8">
    <source>
        <dbReference type="SAM" id="MobiDB-lite"/>
    </source>
</evidence>
<keyword evidence="7" id="KW-0131">Cell cycle</keyword>
<evidence type="ECO:0000313" key="10">
    <source>
        <dbReference type="EMBL" id="KAK8738727.1"/>
    </source>
</evidence>
<dbReference type="InterPro" id="IPR059124">
    <property type="entry name" value="Kelch_HCF"/>
</dbReference>
<gene>
    <name evidence="10" type="ORF">OTU49_003645</name>
</gene>
<feature type="region of interest" description="Disordered" evidence="8">
    <location>
        <begin position="394"/>
        <end position="419"/>
    </location>
</feature>
<dbReference type="Gene3D" id="2.60.40.10">
    <property type="entry name" value="Immunoglobulins"/>
    <property type="match status" value="2"/>
</dbReference>
<feature type="compositionally biased region" description="Low complexity" evidence="8">
    <location>
        <begin position="840"/>
        <end position="867"/>
    </location>
</feature>
<evidence type="ECO:0000256" key="3">
    <source>
        <dbReference type="ARBA" id="ARBA00022553"/>
    </source>
</evidence>
<evidence type="ECO:0000313" key="11">
    <source>
        <dbReference type="Proteomes" id="UP001445076"/>
    </source>
</evidence>
<dbReference type="InterPro" id="IPR015915">
    <property type="entry name" value="Kelch-typ_b-propeller"/>
</dbReference>
<dbReference type="CDD" id="cd00063">
    <property type="entry name" value="FN3"/>
    <property type="match status" value="2"/>
</dbReference>
<evidence type="ECO:0000256" key="6">
    <source>
        <dbReference type="ARBA" id="ARBA00023242"/>
    </source>
</evidence>
<dbReference type="EMBL" id="JARKIK010000038">
    <property type="protein sequence ID" value="KAK8738727.1"/>
    <property type="molecule type" value="Genomic_DNA"/>
</dbReference>
<dbReference type="SUPFAM" id="SSF49265">
    <property type="entry name" value="Fibronectin type III"/>
    <property type="match status" value="1"/>
</dbReference>
<sequence length="1286" mass="133343">MAAPILKWKRVTNTTGPQPRPRHGHRAVAIKDLMVVFGGGNEGIVDELHVYNTATNQWFVPPVKGDVPPGCAAYGFVVDGTRILVFGGMVEYGKYSNELYELQASRWEWKRVKPRPPRNGPPPCPRLGHSFTLIGNKVYLFGGLANDSEDPKNNIPKYLNDLYTLELRANSNVMSWDIPDTYGVPPPPRESHTGVAYTSKDKPKLVIYGGMSGTRLGDLWILDINTMNWERPTVSGVHPLPRSLHSATLLGNKMFVFGGWVPLVLEELKGPNNEKSEWKCTNTLACLNLENMSWENAMMEKFEDQMPRARAGHCSVGIHSRLFVWSGRDGYRKAWNNQVCCKDLWYLETSVPGSPGRVQLVRASTTTLEVCWGATPTADAYLLQIQKYDIPTPASTASTPATPPSTATSSIPGTPANKPITLTQTVLRPAAPGTITPMAPTSPQTIRAGGNIVRVRAPGAGQIKVIGAGGQTTQILRGGLPATTTATSQGGMSGIAALAAAAAAAASQKITTSTGSTASPTTVKVVQPNTLVTPQGVKVATTIAGQTVRLVSPSGQVLNTQGATVAGQGGKQFILQKSGVPGSQPQIVTLVKTSKGLTPMSKVNLVQSKPGVGGQGATIVKLVTTQAGGAGKPIMTTSTTQPGQILSLQASAQTTGKAVGQGQNIVIAKQQLGTATVGGKQTIVITKPGAGGTSGVRPQTSQIIVVTTASAIRTLQTGTTSTITTQAGGQTAQVSAGGGVKMIVVSSGGVGGTTTTQAVTKPMTITLAGQAGANTKTVTIAAKSGTPSTTTLLNTGSGQIIAVPAQGLLQSGQQALTIGGKPVTVQVTTAGGQKTVTLVTSQSSGSATTTNTTSTSSTAATSQPSTSIGGAGDGPVTSDAALAALAAEAGLIMPTIEGEQNNEQASAPIGTQQEHSENHTIQSTGESVTGTIPSVGESIKQSLGEGNNASVTGEDSLLKRQDSNSVTSEGGESAIKQEPMDTEGMTESNNPCQTVASGVGEAGDTTDPLATLASAAINSSLGTAPVIKTEDSTTALANGINQETTEVKKPETEWYDVGIIRGTVCTVQAYYLPTEAEAHKNETYTDAEGEVTERKASGIEVKLQPGTAYKFRVAGINACGRGPWSEVSAFKTCLPGYPGAPSAIKISKSAEGAHLSWEPPQNAAGDIVEYSVYLAIKNAATQQDTGSGGAHLAFMRVYCGASNQCTVLNAQLAAAHIDTTNKPAIIFRIAARNDKGYGPATQVRWLQDSVMGAAAGGPKVVMKRPTSDNRSPVAVKKFKADGEPML</sequence>
<dbReference type="Gene3D" id="2.120.10.80">
    <property type="entry name" value="Kelch-type beta propeller"/>
    <property type="match status" value="2"/>
</dbReference>
<organism evidence="10 11">
    <name type="scientific">Cherax quadricarinatus</name>
    <name type="common">Australian red claw crayfish</name>
    <dbReference type="NCBI Taxonomy" id="27406"/>
    <lineage>
        <taxon>Eukaryota</taxon>
        <taxon>Metazoa</taxon>
        <taxon>Ecdysozoa</taxon>
        <taxon>Arthropoda</taxon>
        <taxon>Crustacea</taxon>
        <taxon>Multicrustacea</taxon>
        <taxon>Malacostraca</taxon>
        <taxon>Eumalacostraca</taxon>
        <taxon>Eucarida</taxon>
        <taxon>Decapoda</taxon>
        <taxon>Pleocyemata</taxon>
        <taxon>Astacidea</taxon>
        <taxon>Parastacoidea</taxon>
        <taxon>Parastacidae</taxon>
        <taxon>Cherax</taxon>
    </lineage>
</organism>
<protein>
    <recommendedName>
        <fullName evidence="9">Host cell factor Kelch-repeats domain-containing protein</fullName>
    </recommendedName>
</protein>
<evidence type="ECO:0000256" key="2">
    <source>
        <dbReference type="ARBA" id="ARBA00022441"/>
    </source>
</evidence>
<dbReference type="Pfam" id="PF13854">
    <property type="entry name" value="Kelch_HCF"/>
    <property type="match status" value="1"/>
</dbReference>
<dbReference type="Gene3D" id="6.10.250.2590">
    <property type="match status" value="1"/>
</dbReference>
<keyword evidence="2" id="KW-0880">Kelch repeat</keyword>
<feature type="compositionally biased region" description="Low complexity" evidence="8">
    <location>
        <begin position="394"/>
        <end position="416"/>
    </location>
</feature>
<keyword evidence="3" id="KW-0597">Phosphoprotein</keyword>
<dbReference type="GO" id="GO:0035097">
    <property type="term" value="C:histone methyltransferase complex"/>
    <property type="evidence" value="ECO:0007669"/>
    <property type="project" value="TreeGrafter"/>
</dbReference>
<proteinExistence type="predicted"/>
<dbReference type="FunFam" id="2.120.10.80:FF:000015">
    <property type="entry name" value="host cell factor 1 isoform X1"/>
    <property type="match status" value="1"/>
</dbReference>
<comment type="subcellular location">
    <subcellularLocation>
        <location evidence="1">Nucleus</location>
    </subcellularLocation>
</comment>
<comment type="caution">
    <text evidence="10">The sequence shown here is derived from an EMBL/GenBank/DDBJ whole genome shotgun (WGS) entry which is preliminary data.</text>
</comment>
<feature type="region of interest" description="Disordered" evidence="8">
    <location>
        <begin position="902"/>
        <end position="1003"/>
    </location>
</feature>
<dbReference type="SUPFAM" id="SSF117281">
    <property type="entry name" value="Kelch motif"/>
    <property type="match status" value="1"/>
</dbReference>
<feature type="domain" description="Host cell factor Kelch-repeats" evidence="9">
    <location>
        <begin position="7"/>
        <end position="348"/>
    </location>
</feature>
<evidence type="ECO:0000256" key="1">
    <source>
        <dbReference type="ARBA" id="ARBA00004123"/>
    </source>
</evidence>
<evidence type="ECO:0000256" key="5">
    <source>
        <dbReference type="ARBA" id="ARBA00022813"/>
    </source>
</evidence>
<keyword evidence="4" id="KW-0677">Repeat</keyword>
<dbReference type="PANTHER" id="PTHR46003:SF1">
    <property type="entry name" value="HOST CELL FACTOR"/>
    <property type="match status" value="1"/>
</dbReference>